<comment type="caution">
    <text evidence="9">The sequence shown here is derived from an EMBL/GenBank/DDBJ whole genome shotgun (WGS) entry which is preliminary data.</text>
</comment>
<evidence type="ECO:0000256" key="5">
    <source>
        <dbReference type="ARBA" id="ARBA00022960"/>
    </source>
</evidence>
<dbReference type="NCBIfam" id="TIGR03426">
    <property type="entry name" value="shape_MreD"/>
    <property type="match status" value="1"/>
</dbReference>
<feature type="transmembrane region" description="Helical" evidence="8">
    <location>
        <begin position="130"/>
        <end position="151"/>
    </location>
</feature>
<comment type="subcellular location">
    <subcellularLocation>
        <location evidence="1">Cell membrane</location>
        <topology evidence="1">Multi-pass membrane protein</topology>
    </subcellularLocation>
</comment>
<feature type="transmembrane region" description="Helical" evidence="8">
    <location>
        <begin position="6"/>
        <end position="25"/>
    </location>
</feature>
<name>A0A1G1KQM5_9BACT</name>
<dbReference type="AlphaFoldDB" id="A0A1G1KQM5"/>
<evidence type="ECO:0000313" key="10">
    <source>
        <dbReference type="Proteomes" id="UP000178187"/>
    </source>
</evidence>
<feature type="transmembrane region" description="Helical" evidence="8">
    <location>
        <begin position="32"/>
        <end position="59"/>
    </location>
</feature>
<dbReference type="InterPro" id="IPR007227">
    <property type="entry name" value="Cell_shape_determining_MreD"/>
</dbReference>
<keyword evidence="7 8" id="KW-0472">Membrane</keyword>
<dbReference type="GO" id="GO:0008360">
    <property type="term" value="P:regulation of cell shape"/>
    <property type="evidence" value="ECO:0007669"/>
    <property type="project" value="UniProtKB-KW"/>
</dbReference>
<sequence>MKERFVWFFVFLIWLELSFLPLISVEWLKPDLFAIFLTFYAFQIDRKHLLILALILGLAKDLLSNAFFGLETICYISGTVFLQIISDQFDRDKRWIQIVSVFLFTFFTLTMFSSLMLLVQPRYGITFSGFIKICFVAIYTMAVSFVGFPVLQKWVSPVFRQKQYELF</sequence>
<keyword evidence="5" id="KW-0133">Cell shape</keyword>
<keyword evidence="3" id="KW-1003">Cell membrane</keyword>
<evidence type="ECO:0000313" key="9">
    <source>
        <dbReference type="EMBL" id="OGW95198.1"/>
    </source>
</evidence>
<reference evidence="9 10" key="1">
    <citation type="journal article" date="2016" name="Nat. Commun.">
        <title>Thousands of microbial genomes shed light on interconnected biogeochemical processes in an aquifer system.</title>
        <authorList>
            <person name="Anantharaman K."/>
            <person name="Brown C.T."/>
            <person name="Hug L.A."/>
            <person name="Sharon I."/>
            <person name="Castelle C.J."/>
            <person name="Probst A.J."/>
            <person name="Thomas B.C."/>
            <person name="Singh A."/>
            <person name="Wilkins M.J."/>
            <person name="Karaoz U."/>
            <person name="Brodie E.L."/>
            <person name="Williams K.H."/>
            <person name="Hubbard S.S."/>
            <person name="Banfield J.F."/>
        </authorList>
    </citation>
    <scope>NUCLEOTIDE SEQUENCE [LARGE SCALE GENOMIC DNA]</scope>
</reference>
<evidence type="ECO:0000256" key="7">
    <source>
        <dbReference type="ARBA" id="ARBA00023136"/>
    </source>
</evidence>
<dbReference type="Proteomes" id="UP000178187">
    <property type="component" value="Unassembled WGS sequence"/>
</dbReference>
<evidence type="ECO:0000256" key="8">
    <source>
        <dbReference type="SAM" id="Phobius"/>
    </source>
</evidence>
<dbReference type="EMBL" id="MHFR01000068">
    <property type="protein sequence ID" value="OGW95198.1"/>
    <property type="molecule type" value="Genomic_DNA"/>
</dbReference>
<protein>
    <submittedName>
        <fullName evidence="9">Rod shape-determining protein MreD</fullName>
    </submittedName>
</protein>
<evidence type="ECO:0000256" key="2">
    <source>
        <dbReference type="ARBA" id="ARBA00007776"/>
    </source>
</evidence>
<organism evidence="9 10">
    <name type="scientific">Candidatus Danuiimicrobium aquiferis</name>
    <dbReference type="NCBI Taxonomy" id="1801832"/>
    <lineage>
        <taxon>Bacteria</taxon>
        <taxon>Pseudomonadati</taxon>
        <taxon>Candidatus Omnitrophota</taxon>
        <taxon>Candidatus Danuiimicrobium</taxon>
    </lineage>
</organism>
<gene>
    <name evidence="9" type="ORF">A3G33_04515</name>
</gene>
<feature type="transmembrane region" description="Helical" evidence="8">
    <location>
        <begin position="65"/>
        <end position="86"/>
    </location>
</feature>
<keyword evidence="4 8" id="KW-0812">Transmembrane</keyword>
<accession>A0A1G1KQM5</accession>
<evidence type="ECO:0000256" key="4">
    <source>
        <dbReference type="ARBA" id="ARBA00022692"/>
    </source>
</evidence>
<feature type="transmembrane region" description="Helical" evidence="8">
    <location>
        <begin position="98"/>
        <end position="118"/>
    </location>
</feature>
<evidence type="ECO:0000256" key="3">
    <source>
        <dbReference type="ARBA" id="ARBA00022475"/>
    </source>
</evidence>
<dbReference type="Pfam" id="PF04093">
    <property type="entry name" value="MreD"/>
    <property type="match status" value="1"/>
</dbReference>
<dbReference type="GO" id="GO:0005886">
    <property type="term" value="C:plasma membrane"/>
    <property type="evidence" value="ECO:0007669"/>
    <property type="project" value="UniProtKB-SubCell"/>
</dbReference>
<evidence type="ECO:0000256" key="1">
    <source>
        <dbReference type="ARBA" id="ARBA00004651"/>
    </source>
</evidence>
<keyword evidence="6 8" id="KW-1133">Transmembrane helix</keyword>
<comment type="similarity">
    <text evidence="2">Belongs to the MreD family.</text>
</comment>
<proteinExistence type="inferred from homology"/>
<evidence type="ECO:0000256" key="6">
    <source>
        <dbReference type="ARBA" id="ARBA00022989"/>
    </source>
</evidence>